<dbReference type="RefSeq" id="WP_200501348.1">
    <property type="nucleotide sequence ID" value="NZ_JAEDAJ010000002.1"/>
</dbReference>
<gene>
    <name evidence="2" type="ORF">I8D64_04645</name>
    <name evidence="3" type="ORF">I8D64_16865</name>
</gene>
<comment type="caution">
    <text evidence="2">The sequence shown here is derived from an EMBL/GenBank/DDBJ whole genome shotgun (WGS) entry which is preliminary data.</text>
</comment>
<evidence type="ECO:0008006" key="5">
    <source>
        <dbReference type="Google" id="ProtNLM"/>
    </source>
</evidence>
<evidence type="ECO:0000313" key="2">
    <source>
        <dbReference type="EMBL" id="MBK0330684.1"/>
    </source>
</evidence>
<organism evidence="2 4">
    <name type="scientific">Brachybacterium halotolerans</name>
    <dbReference type="NCBI Taxonomy" id="2795215"/>
    <lineage>
        <taxon>Bacteria</taxon>
        <taxon>Bacillati</taxon>
        <taxon>Actinomycetota</taxon>
        <taxon>Actinomycetes</taxon>
        <taxon>Micrococcales</taxon>
        <taxon>Dermabacteraceae</taxon>
        <taxon>Brachybacterium</taxon>
    </lineage>
</organism>
<name>A0ABS1B7R0_9MICO</name>
<evidence type="ECO:0000313" key="3">
    <source>
        <dbReference type="EMBL" id="MBK0333076.1"/>
    </source>
</evidence>
<keyword evidence="1" id="KW-1133">Transmembrane helix</keyword>
<dbReference type="Proteomes" id="UP000612352">
    <property type="component" value="Unassembled WGS sequence"/>
</dbReference>
<feature type="transmembrane region" description="Helical" evidence="1">
    <location>
        <begin position="46"/>
        <end position="65"/>
    </location>
</feature>
<keyword evidence="1" id="KW-0812">Transmembrane</keyword>
<evidence type="ECO:0000313" key="4">
    <source>
        <dbReference type="Proteomes" id="UP000612352"/>
    </source>
</evidence>
<dbReference type="EMBL" id="JAEDAJ010000002">
    <property type="protein sequence ID" value="MBK0330684.1"/>
    <property type="molecule type" value="Genomic_DNA"/>
</dbReference>
<reference evidence="2 4" key="1">
    <citation type="submission" date="2020-12" db="EMBL/GenBank/DDBJ databases">
        <title>Brachybacterium sp. MASK1Z-5, whole genome shotgun sequence.</title>
        <authorList>
            <person name="Tuo L."/>
        </authorList>
    </citation>
    <scope>NUCLEOTIDE SEQUENCE [LARGE SCALE GENOMIC DNA]</scope>
    <source>
        <strain evidence="2 4">MASK1Z-5</strain>
    </source>
</reference>
<accession>A0ABS1B7R0</accession>
<evidence type="ECO:0000256" key="1">
    <source>
        <dbReference type="SAM" id="Phobius"/>
    </source>
</evidence>
<dbReference type="EMBL" id="JAEDAJ010000020">
    <property type="protein sequence ID" value="MBK0333076.1"/>
    <property type="molecule type" value="Genomic_DNA"/>
</dbReference>
<sequence>MSRPEAPFHVGRTTPGAVGWTRIGMSVVIGVGIAGYALAWARGETVVLGLVLALAVLVYAFWSWMRLATRFVVDGDGVTVSLGGFLPRPAWPVADFRTVQLRRIPGESLGATVGGLGWRRGRVISPESGSIEALPGRKVFTTGEQRSSYRLMVSRPGTLVEIIGREGTHFLLSPDDPRAAAEAIDQAIRARR</sequence>
<keyword evidence="4" id="KW-1185">Reference proteome</keyword>
<keyword evidence="1" id="KW-0472">Membrane</keyword>
<protein>
    <recommendedName>
        <fullName evidence="5">Bacterial Pleckstrin homology domain-containing protein</fullName>
    </recommendedName>
</protein>
<proteinExistence type="predicted"/>
<feature type="transmembrane region" description="Helical" evidence="1">
    <location>
        <begin position="20"/>
        <end position="39"/>
    </location>
</feature>